<feature type="domain" description="Pyridine nucleotide-disulphide oxidoreductase dimerisation" evidence="7">
    <location>
        <begin position="352"/>
        <end position="454"/>
    </location>
</feature>
<keyword evidence="3" id="KW-0285">Flavoprotein</keyword>
<dbReference type="SUPFAM" id="SSF55424">
    <property type="entry name" value="FAD/NAD-linked reductases, dimerisation (C-terminal) domain"/>
    <property type="match status" value="1"/>
</dbReference>
<keyword evidence="5" id="KW-0560">Oxidoreductase</keyword>
<dbReference type="InterPro" id="IPR036188">
    <property type="entry name" value="FAD/NAD-bd_sf"/>
</dbReference>
<evidence type="ECO:0000256" key="6">
    <source>
        <dbReference type="ARBA" id="ARBA00023284"/>
    </source>
</evidence>
<dbReference type="InterPro" id="IPR050260">
    <property type="entry name" value="FAD-bd_OxRdtase"/>
</dbReference>
<evidence type="ECO:0000256" key="1">
    <source>
        <dbReference type="ARBA" id="ARBA00001974"/>
    </source>
</evidence>
<evidence type="ECO:0000256" key="4">
    <source>
        <dbReference type="ARBA" id="ARBA00022827"/>
    </source>
</evidence>
<keyword evidence="10" id="KW-1185">Reference proteome</keyword>
<dbReference type="PRINTS" id="PR00368">
    <property type="entry name" value="FADPNR"/>
</dbReference>
<sequence>MAGEERNRESGETQTRQKVVVVGINHAGTSAIRTLLAQNPELEVNAYDRNSNISFLGCGIALAVGGTVKNPEDLFYCDQVQLDALGARVFMEHEVYAINTREKTLLVRNLKSGEEFQDSYDKLVYAAGSWPLDIPGVPPESAALKNIMLCKLYQHAQELIKKADEPEISSVAVIGAGYIGIELAEAYRQKGKEVTLIDYETRVIPRYFDTEFTRLLEEDMQKAGITLALGEKVTGFSPAPDNPGHVGQVITDRGRYQADLVITAVGFRPNTDLLKEAEKTENGALVVDGSMRTSLPDVWAVGDSVAMYHAALDRHQQVALATNAVKSGIAAASSINGIPGVSVESVAGTNAICVFENNLASTGLSEAAARELGLPVASSYIEDADRPEFMNDYGITRIKLVYHRETFRLLGAQIGSHGEINHTEVIYFLALAIQKKMTLPEIAFTDVYFLPHFNKPFNFILTAILKAIGLDYEAAAQQRGGK</sequence>
<evidence type="ECO:0000259" key="8">
    <source>
        <dbReference type="Pfam" id="PF07992"/>
    </source>
</evidence>
<dbReference type="Gene3D" id="3.50.50.60">
    <property type="entry name" value="FAD/NAD(P)-binding domain"/>
    <property type="match status" value="2"/>
</dbReference>
<keyword evidence="6" id="KW-0676">Redox-active center</keyword>
<dbReference type="InterPro" id="IPR004099">
    <property type="entry name" value="Pyr_nucl-diS_OxRdtase_dimer"/>
</dbReference>
<dbReference type="Proteomes" id="UP000237350">
    <property type="component" value="Unassembled WGS sequence"/>
</dbReference>
<dbReference type="Gene3D" id="3.30.390.30">
    <property type="match status" value="1"/>
</dbReference>
<reference evidence="10" key="1">
    <citation type="submission" date="2015-12" db="EMBL/GenBank/DDBJ databases">
        <authorList>
            <person name="Lodha T.D."/>
            <person name="Chintalapati S."/>
            <person name="Chintalapati V.R."/>
            <person name="Sravanthi T."/>
        </authorList>
    </citation>
    <scope>NUCLEOTIDE SEQUENCE [LARGE SCALE GENOMIC DNA]</scope>
    <source>
        <strain evidence="10">JC133</strain>
    </source>
</reference>
<dbReference type="SUPFAM" id="SSF51905">
    <property type="entry name" value="FAD/NAD(P)-binding domain"/>
    <property type="match status" value="1"/>
</dbReference>
<dbReference type="OrthoDB" id="9802028at2"/>
<comment type="similarity">
    <text evidence="2">Belongs to the class-III pyridine nucleotide-disulfide oxidoreductase family.</text>
</comment>
<evidence type="ECO:0000259" key="7">
    <source>
        <dbReference type="Pfam" id="PF02852"/>
    </source>
</evidence>
<proteinExistence type="inferred from homology"/>
<dbReference type="PRINTS" id="PR00411">
    <property type="entry name" value="PNDRDTASEI"/>
</dbReference>
<evidence type="ECO:0000313" key="9">
    <source>
        <dbReference type="EMBL" id="POR03070.1"/>
    </source>
</evidence>
<evidence type="ECO:0000256" key="2">
    <source>
        <dbReference type="ARBA" id="ARBA00009130"/>
    </source>
</evidence>
<dbReference type="EMBL" id="LPWH01000055">
    <property type="protein sequence ID" value="POR03070.1"/>
    <property type="molecule type" value="Genomic_DNA"/>
</dbReference>
<evidence type="ECO:0000313" key="10">
    <source>
        <dbReference type="Proteomes" id="UP000237350"/>
    </source>
</evidence>
<keyword evidence="4" id="KW-0274">FAD</keyword>
<evidence type="ECO:0000256" key="5">
    <source>
        <dbReference type="ARBA" id="ARBA00023002"/>
    </source>
</evidence>
<comment type="caution">
    <text evidence="9">The sequence shown here is derived from an EMBL/GenBank/DDBJ whole genome shotgun (WGS) entry which is preliminary data.</text>
</comment>
<protein>
    <submittedName>
        <fullName evidence="9">NADH oxidase</fullName>
    </submittedName>
</protein>
<gene>
    <name evidence="9" type="ORF">AU468_05810</name>
</gene>
<dbReference type="PANTHER" id="PTHR43429:SF1">
    <property type="entry name" value="NAD(P)H SULFUR OXIDOREDUCTASE (COA-DEPENDENT)"/>
    <property type="match status" value="1"/>
</dbReference>
<comment type="cofactor">
    <cofactor evidence="1">
        <name>FAD</name>
        <dbReference type="ChEBI" id="CHEBI:57692"/>
    </cofactor>
</comment>
<dbReference type="Pfam" id="PF02852">
    <property type="entry name" value="Pyr_redox_dim"/>
    <property type="match status" value="1"/>
</dbReference>
<dbReference type="Pfam" id="PF07992">
    <property type="entry name" value="Pyr_redox_2"/>
    <property type="match status" value="1"/>
</dbReference>
<organism evidence="9 10">
    <name type="scientific">Alkalispirochaeta sphaeroplastigenens</name>
    <dbReference type="NCBI Taxonomy" id="1187066"/>
    <lineage>
        <taxon>Bacteria</taxon>
        <taxon>Pseudomonadati</taxon>
        <taxon>Spirochaetota</taxon>
        <taxon>Spirochaetia</taxon>
        <taxon>Spirochaetales</taxon>
        <taxon>Spirochaetaceae</taxon>
        <taxon>Alkalispirochaeta</taxon>
    </lineage>
</organism>
<dbReference type="InterPro" id="IPR023753">
    <property type="entry name" value="FAD/NAD-binding_dom"/>
</dbReference>
<evidence type="ECO:0000256" key="3">
    <source>
        <dbReference type="ARBA" id="ARBA00022630"/>
    </source>
</evidence>
<dbReference type="InterPro" id="IPR016156">
    <property type="entry name" value="FAD/NAD-linked_Rdtase_dimer_sf"/>
</dbReference>
<dbReference type="AlphaFoldDB" id="A0A2S4JU99"/>
<feature type="domain" description="FAD/NAD(P)-binding" evidence="8">
    <location>
        <begin position="18"/>
        <end position="328"/>
    </location>
</feature>
<dbReference type="RefSeq" id="WP_103679911.1">
    <property type="nucleotide sequence ID" value="NZ_LPWH01000055.1"/>
</dbReference>
<dbReference type="GO" id="GO:0016491">
    <property type="term" value="F:oxidoreductase activity"/>
    <property type="evidence" value="ECO:0007669"/>
    <property type="project" value="UniProtKB-KW"/>
</dbReference>
<accession>A0A2S4JU99</accession>
<name>A0A2S4JU99_9SPIO</name>
<dbReference type="PANTHER" id="PTHR43429">
    <property type="entry name" value="PYRIDINE NUCLEOTIDE-DISULFIDE OXIDOREDUCTASE DOMAIN-CONTAINING"/>
    <property type="match status" value="1"/>
</dbReference>